<dbReference type="AlphaFoldDB" id="W9QS79"/>
<gene>
    <name evidence="2" type="ORF">L484_027302</name>
</gene>
<accession>W9QS79</accession>
<keyword evidence="1" id="KW-0472">Membrane</keyword>
<evidence type="ECO:0008006" key="4">
    <source>
        <dbReference type="Google" id="ProtNLM"/>
    </source>
</evidence>
<evidence type="ECO:0000313" key="2">
    <source>
        <dbReference type="EMBL" id="EXB38868.1"/>
    </source>
</evidence>
<keyword evidence="1" id="KW-1133">Transmembrane helix</keyword>
<protein>
    <recommendedName>
        <fullName evidence="4">F-box associated domain-containing protein</fullName>
    </recommendedName>
</protein>
<feature type="transmembrane region" description="Helical" evidence="1">
    <location>
        <begin position="6"/>
        <end position="26"/>
    </location>
</feature>
<reference evidence="3" key="1">
    <citation type="submission" date="2013-01" db="EMBL/GenBank/DDBJ databases">
        <title>Draft Genome Sequence of a Mulberry Tree, Morus notabilis C.K. Schneid.</title>
        <authorList>
            <person name="He N."/>
            <person name="Zhao S."/>
        </authorList>
    </citation>
    <scope>NUCLEOTIDE SEQUENCE</scope>
</reference>
<sequence length="109" mass="12557">MPPPRIYSSGIVACGGFVYWMAVNWWKWWGIVAFDPFGDHAKHCRVIDPPANLGMLLQSSSRTNLCLGACRGRLRLSRAFKYREGWFAIKVWELSEDKKSWCLVHTRPA</sequence>
<dbReference type="Proteomes" id="UP000030645">
    <property type="component" value="Unassembled WGS sequence"/>
</dbReference>
<proteinExistence type="predicted"/>
<keyword evidence="1" id="KW-0812">Transmembrane</keyword>
<evidence type="ECO:0000256" key="1">
    <source>
        <dbReference type="SAM" id="Phobius"/>
    </source>
</evidence>
<evidence type="ECO:0000313" key="3">
    <source>
        <dbReference type="Proteomes" id="UP000030645"/>
    </source>
</evidence>
<organism evidence="2 3">
    <name type="scientific">Morus notabilis</name>
    <dbReference type="NCBI Taxonomy" id="981085"/>
    <lineage>
        <taxon>Eukaryota</taxon>
        <taxon>Viridiplantae</taxon>
        <taxon>Streptophyta</taxon>
        <taxon>Embryophyta</taxon>
        <taxon>Tracheophyta</taxon>
        <taxon>Spermatophyta</taxon>
        <taxon>Magnoliopsida</taxon>
        <taxon>eudicotyledons</taxon>
        <taxon>Gunneridae</taxon>
        <taxon>Pentapetalae</taxon>
        <taxon>rosids</taxon>
        <taxon>fabids</taxon>
        <taxon>Rosales</taxon>
        <taxon>Moraceae</taxon>
        <taxon>Moreae</taxon>
        <taxon>Morus</taxon>
    </lineage>
</organism>
<name>W9QS79_9ROSA</name>
<dbReference type="EMBL" id="KE343704">
    <property type="protein sequence ID" value="EXB38868.1"/>
    <property type="molecule type" value="Genomic_DNA"/>
</dbReference>
<keyword evidence="3" id="KW-1185">Reference proteome</keyword>